<evidence type="ECO:0008006" key="3">
    <source>
        <dbReference type="Google" id="ProtNLM"/>
    </source>
</evidence>
<dbReference type="InterPro" id="IPR052050">
    <property type="entry name" value="SecEffector_AnkRepeat"/>
</dbReference>
<dbReference type="InterPro" id="IPR002110">
    <property type="entry name" value="Ankyrin_rpt"/>
</dbReference>
<dbReference type="PANTHER" id="PTHR46586:SF3">
    <property type="entry name" value="ANKYRIN REPEAT-CONTAINING PROTEIN"/>
    <property type="match status" value="1"/>
</dbReference>
<reference evidence="1 2" key="1">
    <citation type="journal article" date="2011" name="Genome Res.">
        <title>Phylogeny-wide analysis of social amoeba genomes highlights ancient origins for complex intercellular communication.</title>
        <authorList>
            <person name="Heidel A.J."/>
            <person name="Lawal H.M."/>
            <person name="Felder M."/>
            <person name="Schilde C."/>
            <person name="Helps N.R."/>
            <person name="Tunggal B."/>
            <person name="Rivero F."/>
            <person name="John U."/>
            <person name="Schleicher M."/>
            <person name="Eichinger L."/>
            <person name="Platzer M."/>
            <person name="Noegel A.A."/>
            <person name="Schaap P."/>
            <person name="Gloeckner G."/>
        </authorList>
    </citation>
    <scope>NUCLEOTIDE SEQUENCE [LARGE SCALE GENOMIC DNA]</scope>
    <source>
        <strain evidence="2">ATCC 26659 / Pp 5 / PN500</strain>
    </source>
</reference>
<dbReference type="RefSeq" id="XP_020435948.1">
    <property type="nucleotide sequence ID" value="XM_020573876.1"/>
</dbReference>
<dbReference type="AlphaFoldDB" id="D3B3D3"/>
<dbReference type="Proteomes" id="UP000001396">
    <property type="component" value="Unassembled WGS sequence"/>
</dbReference>
<evidence type="ECO:0000313" key="2">
    <source>
        <dbReference type="Proteomes" id="UP000001396"/>
    </source>
</evidence>
<comment type="caution">
    <text evidence="1">The sequence shown here is derived from an EMBL/GenBank/DDBJ whole genome shotgun (WGS) entry which is preliminary data.</text>
</comment>
<dbReference type="InterPro" id="IPR036770">
    <property type="entry name" value="Ankyrin_rpt-contain_sf"/>
</dbReference>
<dbReference type="Pfam" id="PF13637">
    <property type="entry name" value="Ank_4"/>
    <property type="match status" value="1"/>
</dbReference>
<dbReference type="InParanoid" id="D3B3D3"/>
<accession>D3B3D3</accession>
<gene>
    <name evidence="1" type="ORF">PPL_02899</name>
</gene>
<dbReference type="PANTHER" id="PTHR46586">
    <property type="entry name" value="ANKYRIN REPEAT-CONTAINING PROTEIN"/>
    <property type="match status" value="1"/>
</dbReference>
<dbReference type="EMBL" id="ADBJ01000010">
    <property type="protein sequence ID" value="EFA83831.1"/>
    <property type="molecule type" value="Genomic_DNA"/>
</dbReference>
<evidence type="ECO:0000313" key="1">
    <source>
        <dbReference type="EMBL" id="EFA83831.1"/>
    </source>
</evidence>
<keyword evidence="2" id="KW-1185">Reference proteome</keyword>
<organism evidence="1 2">
    <name type="scientific">Heterostelium pallidum (strain ATCC 26659 / Pp 5 / PN500)</name>
    <name type="common">Cellular slime mold</name>
    <name type="synonym">Polysphondylium pallidum</name>
    <dbReference type="NCBI Taxonomy" id="670386"/>
    <lineage>
        <taxon>Eukaryota</taxon>
        <taxon>Amoebozoa</taxon>
        <taxon>Evosea</taxon>
        <taxon>Eumycetozoa</taxon>
        <taxon>Dictyostelia</taxon>
        <taxon>Acytosteliales</taxon>
        <taxon>Acytosteliaceae</taxon>
        <taxon>Heterostelium</taxon>
    </lineage>
</organism>
<proteinExistence type="predicted"/>
<dbReference type="SUPFAM" id="SSF48403">
    <property type="entry name" value="Ankyrin repeat"/>
    <property type="match status" value="1"/>
</dbReference>
<name>D3B3D3_HETP5</name>
<dbReference type="OMA" id="CITECAT"/>
<dbReference type="Gene3D" id="1.25.40.20">
    <property type="entry name" value="Ankyrin repeat-containing domain"/>
    <property type="match status" value="1"/>
</dbReference>
<sequence>MDKQLFLQVFNNIVLSKSIFNFIVYIHRYCFNHLVRLKWNQLIRNPKALVGNGYIKLLKDYLNTVNNNNSNNRDNSDRIIEINKEQNDIIVNITDALVFCIRFDRLELLEIIIGMLTAPPYNLECIKPFRIIKVKQYLNMALNNFNVATEESGNPSSDDLMYYASLYGRLDILKYLDANVDFKTLVSDNQRYFNDSRQFQVGWDYYKAMTVSPASGSMNTLVWLSTKMNENGGIQKYFNMKIIHTTIENAALYGRYEMIQWLVDNRISERRTFMVPNAVCGGHINILEWLDQNNYDFGFSYLMDSAAIANQWEVLKWLHEHDKGGMCVQAMNYAAEIGNLDILKWIHYNRTESWTSDVMDQAATRGHLHIVKWLHQNRTEGCTTDAIDGASMFNRLEVVDWLYKNRTEGCTGAAYSKAIANGSLDTLKFLHKNIPKVTFTKEDIYEAIQNHHYETILWLLETFPERFDIDQILNISKQHNFNGIFEIISNLNLKSTINIL</sequence>
<dbReference type="GeneID" id="31358422"/>
<protein>
    <recommendedName>
        <fullName evidence="3">Ankyrin repeat protein</fullName>
    </recommendedName>
</protein>